<feature type="compositionally biased region" description="Acidic residues" evidence="5">
    <location>
        <begin position="1101"/>
        <end position="1111"/>
    </location>
</feature>
<feature type="compositionally biased region" description="Basic and acidic residues" evidence="5">
    <location>
        <begin position="1340"/>
        <end position="1351"/>
    </location>
</feature>
<evidence type="ECO:0000256" key="5">
    <source>
        <dbReference type="SAM" id="MobiDB-lite"/>
    </source>
</evidence>
<feature type="compositionally biased region" description="Basic and acidic residues" evidence="5">
    <location>
        <begin position="1519"/>
        <end position="1532"/>
    </location>
</feature>
<dbReference type="InterPro" id="IPR059100">
    <property type="entry name" value="TSP3_bac"/>
</dbReference>
<feature type="compositionally biased region" description="Acidic residues" evidence="5">
    <location>
        <begin position="1238"/>
        <end position="1248"/>
    </location>
</feature>
<feature type="compositionally biased region" description="Basic and acidic residues" evidence="5">
    <location>
        <begin position="1472"/>
        <end position="1485"/>
    </location>
</feature>
<evidence type="ECO:0000256" key="4">
    <source>
        <dbReference type="ARBA" id="ARBA00022837"/>
    </source>
</evidence>
<keyword evidence="6" id="KW-0472">Membrane</keyword>
<protein>
    <submittedName>
        <fullName evidence="7">KxYKxGKxW signal peptide domain-containing protein</fullName>
    </submittedName>
</protein>
<feature type="compositionally biased region" description="Acidic residues" evidence="5">
    <location>
        <begin position="1168"/>
        <end position="1180"/>
    </location>
</feature>
<feature type="compositionally biased region" description="Basic and acidic residues" evidence="5">
    <location>
        <begin position="1201"/>
        <end position="1214"/>
    </location>
</feature>
<feature type="compositionally biased region" description="Basic and acidic residues" evidence="5">
    <location>
        <begin position="1541"/>
        <end position="1563"/>
    </location>
</feature>
<feature type="compositionally biased region" description="Acidic residues" evidence="5">
    <location>
        <begin position="1305"/>
        <end position="1317"/>
    </location>
</feature>
<feature type="compositionally biased region" description="Basic and acidic residues" evidence="5">
    <location>
        <begin position="1583"/>
        <end position="1597"/>
    </location>
</feature>
<organism evidence="7 8">
    <name type="scientific">Lacticaseibacillus jixianensis</name>
    <dbReference type="NCBI Taxonomy" id="2486012"/>
    <lineage>
        <taxon>Bacteria</taxon>
        <taxon>Bacillati</taxon>
        <taxon>Bacillota</taxon>
        <taxon>Bacilli</taxon>
        <taxon>Lactobacillales</taxon>
        <taxon>Lactobacillaceae</taxon>
        <taxon>Lacticaseibacillus</taxon>
    </lineage>
</organism>
<reference evidence="8" key="1">
    <citation type="journal article" date="2019" name="Int. J. Syst. Evol. Microbiol.">
        <title>The Global Catalogue of Microorganisms (GCM) 10K type strain sequencing project: providing services to taxonomists for standard genome sequencing and annotation.</title>
        <authorList>
            <consortium name="The Broad Institute Genomics Platform"/>
            <consortium name="The Broad Institute Genome Sequencing Center for Infectious Disease"/>
            <person name="Wu L."/>
            <person name="Ma J."/>
        </authorList>
    </citation>
    <scope>NUCLEOTIDE SEQUENCE [LARGE SCALE GENOMIC DNA]</scope>
    <source>
        <strain evidence="8">CCM 8911</strain>
    </source>
</reference>
<feature type="compositionally biased region" description="Basic and acidic residues" evidence="5">
    <location>
        <begin position="1086"/>
        <end position="1100"/>
    </location>
</feature>
<feature type="compositionally biased region" description="Acidic residues" evidence="5">
    <location>
        <begin position="1419"/>
        <end position="1429"/>
    </location>
</feature>
<name>A0ABW4B5H9_9LACO</name>
<feature type="non-terminal residue" evidence="7">
    <location>
        <position position="1689"/>
    </location>
</feature>
<dbReference type="NCBIfam" id="TIGR03715">
    <property type="entry name" value="KxYKxGKxW"/>
    <property type="match status" value="1"/>
</dbReference>
<sequence length="1689" mass="173349">MKQQNNSDSHNLRLNEDRKERFKMYKDGKRWVFAGLVTTFFMTLSFGQLHAVSADTTTEPVTSGAQAPADTSSETPSEAATQPEAAAPAAATTQRAVTAAPTISQPSVTENGSGYTLTGTATPGATITVTQNGVAIATTTATGTGSYSVAAPAGARLSLTATNAGQFSAPVTVATPAASVQKTNLGDATDAEVAAAKKTASAAYEATGTPQEVTAAKADVAPADTTPSDPAGTEGTKDTGAPIDDSGQKGEQTQNLSNNAGLLTGALFNDTTQGAENTATPTLGSVDQANQSVKNANQQEADLRDSGYVQPVGQTKQNPANNDNFDNGITSIDGLKKLDDKSLASAQTTTSDIYSDQGALASDYKHTDTANTSSDALQATTRYVDLYSMVKNTGLAGSFVNGSGESASSAVFTLPKELENVKVTDWTPVLTSNVGIAVVNKNVGNIMPSADTDADGITEQGAFKDPLDQRNQGEYFVITDNAYNTSTVPAVGDGPDVKPISGKAVVNTVYTGAAIDQLAATITKPIGDLFTIPGQIAAQVGKGAGTAIGTLLGLLDGDLKTSYQAGIDAAQNAVNRDVAMEHYLMDNGVTTTTLEDATVKTTPDSTAADGTVIPGGTTITVTSKANAADAIGKMVTAFVQGWVNDVVHYVLAIFGLNPAADGSTVASQAVESIPLVGGLFNQFGGDKLVSGLGDQAISALTPILTNTLGMSTEGVAKGGIDGLTDAITQPIEKVITDAITAVGNISWGAQQNVVVPVSFTDPDLKSSLVQGETGAVSNATTDGKFKAVTISVAANVFKQTASDADKTTSTTLAYQVVNMTALDNLVTKVEGSPDLTTKAGSALQVAKDRLNNVDPKDHKTPMTSSQKDVDEAFSALAVAIEETPQLNKPTVAKNEDGGYTITDTGVTPDTDVTVTDKAGHSAKGKADNEGNLNFTIPKDAGFTPGDEITLTPSLTDSETGKTLTGTPVKLTTPGGDDTTTPGGDDTTTDTDSDGVPDAQEKSDGTDPKNPDTDGDGVNDGDEKSDGTDPKNPDTDGDGVNDGDEKSDGTDPKNPDTDGDGVNDGDEKSDGTDPKKSDTDGDGLNDGDEKTKGTDPKKPDTDGDGLNDSDDPDPLHAASEAGNDDDSDGVNNDQEKSDGTDPHKSDTDGDGLNDGEEKSEGTDPKNPDTDGDGVNDSDDPYPTDPSISDKTTDTDSDGVPDAQEKSDGTDPKNPDTDGDGLNDGDEKTKGTDPKKPDTDGDGLNDSDDPDPLHAASEAGNDDDSDGVNNDQEKSDGTDPHKSDTDGDGLNDGEEKSEGTDPKNPDTDGDGVNDSDDPYPTDPSISDKTTDTDSDGVPGAQEKSDGTDPKNPDTDGDGVNDGEEKSDGTDPKNPDTDGDGVNDGDEKSDGTDPKKSDTDGDGLNDGDEKTKGTDPKKPDTDGDGLNDSDDPDPLHAASEAGNDDDSDGVNNDQEKSDGTDPHKSDTDGDGLNDGEEKSEGTDPKNPDTDGDGVNDSDDPYPTDPTISDKTTDTDSDGVPDAQEKSDGTDPKNPDTDGDGLNDGDEKTKGTDPKNPDTDGDGLKDSEDPDPLTAGNDDDSDGVNNDQEKSDGTDPHKSDTDGDGLNDGEEKSEGTDPKNPDTDGDGVNDSDDPYPTDPSISDKTTDTDSDGVPDAQEKSDGTDPKKSDTDGDGLNDGEEKSEGTNPKNPDTD</sequence>
<feature type="compositionally biased region" description="Basic and acidic residues" evidence="5">
    <location>
        <begin position="1154"/>
        <end position="1167"/>
    </location>
</feature>
<dbReference type="Proteomes" id="UP001597249">
    <property type="component" value="Unassembled WGS sequence"/>
</dbReference>
<dbReference type="Pfam" id="PF19258">
    <property type="entry name" value="KxYKxGKxW_sig"/>
    <property type="match status" value="1"/>
</dbReference>
<feature type="compositionally biased region" description="Polar residues" evidence="5">
    <location>
        <begin position="1680"/>
        <end position="1689"/>
    </location>
</feature>
<dbReference type="InterPro" id="IPR022263">
    <property type="entry name" value="KxYKxGKxW"/>
</dbReference>
<feature type="compositionally biased region" description="Polar residues" evidence="5">
    <location>
        <begin position="950"/>
        <end position="965"/>
    </location>
</feature>
<comment type="subcellular location">
    <subcellularLocation>
        <location evidence="1">Secreted</location>
    </subcellularLocation>
</comment>
<feature type="compositionally biased region" description="Acidic residues" evidence="5">
    <location>
        <begin position="1486"/>
        <end position="1498"/>
    </location>
</feature>
<feature type="compositionally biased region" description="Basic and acidic residues" evidence="5">
    <location>
        <begin position="998"/>
        <end position="1011"/>
    </location>
</feature>
<feature type="compositionally biased region" description="Basic and acidic residues" evidence="5">
    <location>
        <begin position="1132"/>
        <end position="1146"/>
    </location>
</feature>
<feature type="compositionally biased region" description="Polar residues" evidence="5">
    <location>
        <begin position="57"/>
        <end position="73"/>
    </location>
</feature>
<dbReference type="InterPro" id="IPR053180">
    <property type="entry name" value="Ca-binding_acidic-repeat"/>
</dbReference>
<feature type="compositionally biased region" description="Low complexity" evidence="5">
    <location>
        <begin position="74"/>
        <end position="90"/>
    </location>
</feature>
<feature type="compositionally biased region" description="Basic and acidic residues" evidence="5">
    <location>
        <begin position="1269"/>
        <end position="1283"/>
    </location>
</feature>
<keyword evidence="6" id="KW-0812">Transmembrane</keyword>
<feature type="compositionally biased region" description="Basic and acidic residues" evidence="5">
    <location>
        <begin position="1605"/>
        <end position="1618"/>
    </location>
</feature>
<evidence type="ECO:0000256" key="2">
    <source>
        <dbReference type="ARBA" id="ARBA00022525"/>
    </source>
</evidence>
<feature type="compositionally biased region" description="Basic and acidic residues" evidence="5">
    <location>
        <begin position="1404"/>
        <end position="1418"/>
    </location>
</feature>
<keyword evidence="6" id="KW-1133">Transmembrane helix</keyword>
<feature type="region of interest" description="Disordered" evidence="5">
    <location>
        <begin position="309"/>
        <end position="328"/>
    </location>
</feature>
<feature type="compositionally biased region" description="Low complexity" evidence="5">
    <location>
        <begin position="971"/>
        <end position="985"/>
    </location>
</feature>
<dbReference type="PANTHER" id="PTHR37467:SF1">
    <property type="entry name" value="EXPORTED CALCIUM-BINDING GLYCOPROTEIN"/>
    <property type="match status" value="1"/>
</dbReference>
<evidence type="ECO:0000256" key="1">
    <source>
        <dbReference type="ARBA" id="ARBA00004613"/>
    </source>
</evidence>
<feature type="compositionally biased region" description="Basic and acidic residues" evidence="5">
    <location>
        <begin position="1223"/>
        <end position="1237"/>
    </location>
</feature>
<evidence type="ECO:0000313" key="7">
    <source>
        <dbReference type="EMBL" id="MFD1392149.1"/>
    </source>
</evidence>
<feature type="region of interest" description="Disordered" evidence="5">
    <location>
        <begin position="57"/>
        <end position="90"/>
    </location>
</feature>
<feature type="compositionally biased region" description="Basic and acidic residues" evidence="5">
    <location>
        <begin position="1020"/>
        <end position="1033"/>
    </location>
</feature>
<feature type="compositionally biased region" description="Basic and acidic residues" evidence="5">
    <location>
        <begin position="1450"/>
        <end position="1464"/>
    </location>
</feature>
<comment type="caution">
    <text evidence="7">The sequence shown here is derived from an EMBL/GenBank/DDBJ whole genome shotgun (WGS) entry which is preliminary data.</text>
</comment>
<feature type="compositionally biased region" description="Acidic residues" evidence="5">
    <location>
        <begin position="1619"/>
        <end position="1631"/>
    </location>
</feature>
<keyword evidence="4" id="KW-0106">Calcium</keyword>
<evidence type="ECO:0000256" key="3">
    <source>
        <dbReference type="ARBA" id="ARBA00022729"/>
    </source>
</evidence>
<dbReference type="PANTHER" id="PTHR37467">
    <property type="entry name" value="EXPORTED CALCIUM-BINDING GLYCOPROTEIN-RELATED"/>
    <property type="match status" value="1"/>
</dbReference>
<feature type="compositionally biased region" description="Basic and acidic residues" evidence="5">
    <location>
        <begin position="1064"/>
        <end position="1078"/>
    </location>
</feature>
<evidence type="ECO:0000256" key="6">
    <source>
        <dbReference type="SAM" id="Phobius"/>
    </source>
</evidence>
<proteinExistence type="predicted"/>
<keyword evidence="3" id="KW-0732">Signal</keyword>
<feature type="compositionally biased region" description="Basic and acidic residues" evidence="5">
    <location>
        <begin position="1360"/>
        <end position="1373"/>
    </location>
</feature>
<feature type="region of interest" description="Disordered" evidence="5">
    <location>
        <begin position="910"/>
        <end position="1689"/>
    </location>
</feature>
<feature type="compositionally biased region" description="Basic and acidic residues" evidence="5">
    <location>
        <begin position="1652"/>
        <end position="1666"/>
    </location>
</feature>
<keyword evidence="8" id="KW-1185">Reference proteome</keyword>
<feature type="region of interest" description="Disordered" evidence="5">
    <location>
        <begin position="218"/>
        <end position="256"/>
    </location>
</feature>
<feature type="compositionally biased region" description="Basic and acidic residues" evidence="5">
    <location>
        <begin position="1042"/>
        <end position="1055"/>
    </location>
</feature>
<feature type="transmembrane region" description="Helical" evidence="6">
    <location>
        <begin position="31"/>
        <end position="51"/>
    </location>
</feature>
<accession>A0ABW4B5H9</accession>
<feature type="compositionally biased region" description="Basic and acidic residues" evidence="5">
    <location>
        <begin position="1291"/>
        <end position="1304"/>
    </location>
</feature>
<dbReference type="EMBL" id="JBHTMO010000002">
    <property type="protein sequence ID" value="MFD1392149.1"/>
    <property type="molecule type" value="Genomic_DNA"/>
</dbReference>
<evidence type="ECO:0000313" key="8">
    <source>
        <dbReference type="Proteomes" id="UP001597249"/>
    </source>
</evidence>
<gene>
    <name evidence="7" type="ORF">ACFQ3L_00905</name>
</gene>
<keyword evidence="2" id="KW-0964">Secreted</keyword>
<feature type="compositionally biased region" description="Basic and acidic residues" evidence="5">
    <location>
        <begin position="1382"/>
        <end position="1396"/>
    </location>
</feature>
<dbReference type="Pfam" id="PF18884">
    <property type="entry name" value="TSP3_bac"/>
    <property type="match status" value="22"/>
</dbReference>
<feature type="compositionally biased region" description="Polar residues" evidence="5">
    <location>
        <begin position="312"/>
        <end position="328"/>
    </location>
</feature>